<accession>A0A1K0JWV5</accession>
<evidence type="ECO:0000313" key="1">
    <source>
        <dbReference type="EMBL" id="SCU94929.1"/>
    </source>
</evidence>
<reference evidence="1" key="1">
    <citation type="submission" date="2016-09" db="EMBL/GenBank/DDBJ databases">
        <authorList>
            <person name="Capua I."/>
            <person name="De Benedictis P."/>
            <person name="Joannis T."/>
            <person name="Lombin L.H."/>
            <person name="Cattoli G."/>
        </authorList>
    </citation>
    <scope>NUCLEOTIDE SEQUENCE</scope>
    <source>
        <strain evidence="1">B9</strain>
    </source>
</reference>
<gene>
    <name evidence="1" type="ORF">CNECB9_5300028</name>
</gene>
<proteinExistence type="predicted"/>
<sequence>MKRVETSLLAVLGAIVLATYGWVPQAEARGGGHAVGRGGGGAQVGNMRADARTNNVRSASVNSVNANRNVNINTNRNVNVNVDTHGGCCGGWDNDYHPVATAAAVTATVAVTAAVVGSVVRSVPPSCVPVSYGGMVYQQCGSTWYQPQGTQYVVVNAPY</sequence>
<dbReference type="AlphaFoldDB" id="A0A1K0JWV5"/>
<organism evidence="1">
    <name type="scientific">Cupriavidus necator</name>
    <name type="common">Alcaligenes eutrophus</name>
    <name type="synonym">Ralstonia eutropha</name>
    <dbReference type="NCBI Taxonomy" id="106590"/>
    <lineage>
        <taxon>Bacteria</taxon>
        <taxon>Pseudomonadati</taxon>
        <taxon>Pseudomonadota</taxon>
        <taxon>Betaproteobacteria</taxon>
        <taxon>Burkholderiales</taxon>
        <taxon>Burkholderiaceae</taxon>
        <taxon>Cupriavidus</taxon>
    </lineage>
</organism>
<dbReference type="RefSeq" id="WP_340529562.1">
    <property type="nucleotide sequence ID" value="NZ_FMSH01000480.1"/>
</dbReference>
<protein>
    <submittedName>
        <fullName evidence="1">Uncharacterized protein</fullName>
    </submittedName>
</protein>
<dbReference type="EMBL" id="FMSH01000480">
    <property type="protein sequence ID" value="SCU94929.1"/>
    <property type="molecule type" value="Genomic_DNA"/>
</dbReference>
<name>A0A1K0JWV5_CUPNE</name>